<keyword evidence="2" id="KW-0548">Nucleotidyltransferase</keyword>
<feature type="region of interest" description="Disordered" evidence="1">
    <location>
        <begin position="235"/>
        <end position="269"/>
    </location>
</feature>
<dbReference type="AlphaFoldDB" id="A0A6L2MTE9"/>
<keyword evidence="2" id="KW-0808">Transferase</keyword>
<evidence type="ECO:0000313" key="2">
    <source>
        <dbReference type="EMBL" id="GEU77258.1"/>
    </source>
</evidence>
<feature type="region of interest" description="Disordered" evidence="1">
    <location>
        <begin position="121"/>
        <end position="171"/>
    </location>
</feature>
<accession>A0A6L2MTE9</accession>
<protein>
    <submittedName>
        <fullName evidence="2">Reverse transcriptase domain-containing protein</fullName>
    </submittedName>
</protein>
<organism evidence="2">
    <name type="scientific">Tanacetum cinerariifolium</name>
    <name type="common">Dalmatian daisy</name>
    <name type="synonym">Chrysanthemum cinerariifolium</name>
    <dbReference type="NCBI Taxonomy" id="118510"/>
    <lineage>
        <taxon>Eukaryota</taxon>
        <taxon>Viridiplantae</taxon>
        <taxon>Streptophyta</taxon>
        <taxon>Embryophyta</taxon>
        <taxon>Tracheophyta</taxon>
        <taxon>Spermatophyta</taxon>
        <taxon>Magnoliopsida</taxon>
        <taxon>eudicotyledons</taxon>
        <taxon>Gunneridae</taxon>
        <taxon>Pentapetalae</taxon>
        <taxon>asterids</taxon>
        <taxon>campanulids</taxon>
        <taxon>Asterales</taxon>
        <taxon>Asteraceae</taxon>
        <taxon>Asteroideae</taxon>
        <taxon>Anthemideae</taxon>
        <taxon>Anthemidinae</taxon>
        <taxon>Tanacetum</taxon>
    </lineage>
</organism>
<gene>
    <name evidence="2" type="ORF">Tci_049236</name>
</gene>
<comment type="caution">
    <text evidence="2">The sequence shown here is derived from an EMBL/GenBank/DDBJ whole genome shotgun (WGS) entry which is preliminary data.</text>
</comment>
<keyword evidence="2" id="KW-0695">RNA-directed DNA polymerase</keyword>
<reference evidence="2" key="1">
    <citation type="journal article" date="2019" name="Sci. Rep.">
        <title>Draft genome of Tanacetum cinerariifolium, the natural source of mosquito coil.</title>
        <authorList>
            <person name="Yamashiro T."/>
            <person name="Shiraishi A."/>
            <person name="Satake H."/>
            <person name="Nakayama K."/>
        </authorList>
    </citation>
    <scope>NUCLEOTIDE SEQUENCE</scope>
</reference>
<feature type="compositionally biased region" description="Basic and acidic residues" evidence="1">
    <location>
        <begin position="130"/>
        <end position="144"/>
    </location>
</feature>
<feature type="region of interest" description="Disordered" evidence="1">
    <location>
        <begin position="1"/>
        <end position="56"/>
    </location>
</feature>
<dbReference type="GO" id="GO:0003964">
    <property type="term" value="F:RNA-directed DNA polymerase activity"/>
    <property type="evidence" value="ECO:0007669"/>
    <property type="project" value="UniProtKB-KW"/>
</dbReference>
<feature type="compositionally biased region" description="Basic and acidic residues" evidence="1">
    <location>
        <begin position="35"/>
        <end position="44"/>
    </location>
</feature>
<feature type="compositionally biased region" description="Basic and acidic residues" evidence="1">
    <location>
        <begin position="152"/>
        <end position="164"/>
    </location>
</feature>
<name>A0A6L2MTE9_TANCI</name>
<dbReference type="EMBL" id="BKCJ010007437">
    <property type="protein sequence ID" value="GEU77258.1"/>
    <property type="molecule type" value="Genomic_DNA"/>
</dbReference>
<sequence length="712" mass="80723">MAPSVGPGIPIYPKKKTKKGTVDSQPIEEGTWGTKARDVGKETHMGPTEPVSQIQKTSSPSLAFIIENINVLRTMIKEHDQQAKKKATPKRLAYADSDKEAPIGSLAMSFSDRFSLESSRTFDTRIQTRSADKSQRTPSKNKEPSHRRRSRRLEDRSRTKEKVGRSKSRGKREFLRSYASQLLCMVMVIQNSLKSSMKKIPKTMEEMLERFRAFIRGEVVACSAEMVRPPQWGKENVRPAWSGGSKKGRNIGGPRETQRNMGIYTPYPRKDTFTSLTKTSKEIKSHNTNDCYQLKKQIENAVASGKLAHLVKDIRQNNQRNGSHGRNNVKVINIVRGGTNRKRPFKGERSGLTDEFTFLAIPQNRLTDEPIILEGMIEDHQIRRILVDSGRETYHPLGIIDLRVTMREVERNKTVLMEFVIVKCRSPYNVIIGRTGMKSLGAVGSTIHSMIKFPTNQGIVTIETSREALWECCSWKRCKVRRNYRTMIRHGASTKDIPFGRANGPYGTTYDTRQNTCIDRKGVPLAKGRDDQKGLGWTNEAEEALQKIKRKLNKLQTLAIPNEGEVIVVTDGPIKEILRLSGREGRLPKWSAEIWPCDISYIQKEEAKGSVVKKFFGKGEQVQETPDALLVGLITSVSKGMKDLHILIDSLTLVSQIEGNHTPVTEQERKYKEKNMDATDPFHRHTFTIRLSSVDYAKLIDAHWESSMFLDD</sequence>
<proteinExistence type="predicted"/>
<evidence type="ECO:0000256" key="1">
    <source>
        <dbReference type="SAM" id="MobiDB-lite"/>
    </source>
</evidence>